<keyword evidence="2" id="KW-1185">Reference proteome</keyword>
<dbReference type="PANTHER" id="PTHR33116">
    <property type="entry name" value="REVERSE TRANSCRIPTASE ZINC-BINDING DOMAIN-CONTAINING PROTEIN-RELATED-RELATED"/>
    <property type="match status" value="1"/>
</dbReference>
<dbReference type="PANTHER" id="PTHR33116:SF78">
    <property type="entry name" value="OS12G0587133 PROTEIN"/>
    <property type="match status" value="1"/>
</dbReference>
<dbReference type="Proteomes" id="UP001151760">
    <property type="component" value="Unassembled WGS sequence"/>
</dbReference>
<sequence length="229" mass="26174">MEGLNFAISDAVHSEWISHNMDNIIRVLRIFYLASGLKINIHKSNVYGIGVSAKEVRSMANNMGFVSGSFPFVYLRLPVGCNMNLTSNWKLLIDRMHSNPNVLWVKVVKSLHASEGGFDQNGCKSNGIWAKIVSSSNHFHSRGIPPVDYLCFCASCGTLIRFWKDTWIGSSPLYLRYDRLFRLEQDKDYPIIDRIHNGQWSWNWTQNDLGVRNSAYLRDLLIEILAYGP</sequence>
<dbReference type="EMBL" id="BQNB010015770">
    <property type="protein sequence ID" value="GJT43930.1"/>
    <property type="molecule type" value="Genomic_DNA"/>
</dbReference>
<accession>A0ABQ5DXY0</accession>
<reference evidence="1" key="1">
    <citation type="journal article" date="2022" name="Int. J. Mol. Sci.">
        <title>Draft Genome of Tanacetum Coccineum: Genomic Comparison of Closely Related Tanacetum-Family Plants.</title>
        <authorList>
            <person name="Yamashiro T."/>
            <person name="Shiraishi A."/>
            <person name="Nakayama K."/>
            <person name="Satake H."/>
        </authorList>
    </citation>
    <scope>NUCLEOTIDE SEQUENCE</scope>
</reference>
<evidence type="ECO:0000313" key="1">
    <source>
        <dbReference type="EMBL" id="GJT43930.1"/>
    </source>
</evidence>
<gene>
    <name evidence="1" type="ORF">Tco_0952645</name>
</gene>
<comment type="caution">
    <text evidence="1">The sequence shown here is derived from an EMBL/GenBank/DDBJ whole genome shotgun (WGS) entry which is preliminary data.</text>
</comment>
<reference evidence="1" key="2">
    <citation type="submission" date="2022-01" db="EMBL/GenBank/DDBJ databases">
        <authorList>
            <person name="Yamashiro T."/>
            <person name="Shiraishi A."/>
            <person name="Satake H."/>
            <person name="Nakayama K."/>
        </authorList>
    </citation>
    <scope>NUCLEOTIDE SEQUENCE</scope>
</reference>
<name>A0ABQ5DXY0_9ASTR</name>
<organism evidence="1 2">
    <name type="scientific">Tanacetum coccineum</name>
    <dbReference type="NCBI Taxonomy" id="301880"/>
    <lineage>
        <taxon>Eukaryota</taxon>
        <taxon>Viridiplantae</taxon>
        <taxon>Streptophyta</taxon>
        <taxon>Embryophyta</taxon>
        <taxon>Tracheophyta</taxon>
        <taxon>Spermatophyta</taxon>
        <taxon>Magnoliopsida</taxon>
        <taxon>eudicotyledons</taxon>
        <taxon>Gunneridae</taxon>
        <taxon>Pentapetalae</taxon>
        <taxon>asterids</taxon>
        <taxon>campanulids</taxon>
        <taxon>Asterales</taxon>
        <taxon>Asteraceae</taxon>
        <taxon>Asteroideae</taxon>
        <taxon>Anthemideae</taxon>
        <taxon>Anthemidinae</taxon>
        <taxon>Tanacetum</taxon>
    </lineage>
</organism>
<evidence type="ECO:0008006" key="3">
    <source>
        <dbReference type="Google" id="ProtNLM"/>
    </source>
</evidence>
<proteinExistence type="predicted"/>
<evidence type="ECO:0000313" key="2">
    <source>
        <dbReference type="Proteomes" id="UP001151760"/>
    </source>
</evidence>
<protein>
    <recommendedName>
        <fullName evidence="3">Reverse transcriptase zinc-binding domain-containing protein</fullName>
    </recommendedName>
</protein>